<protein>
    <submittedName>
        <fullName evidence="2">Putative secreted peptide</fullName>
    </submittedName>
</protein>
<evidence type="ECO:0000256" key="1">
    <source>
        <dbReference type="SAM" id="SignalP"/>
    </source>
</evidence>
<feature type="chain" id="PRO_5014863051" evidence="1">
    <location>
        <begin position="20"/>
        <end position="67"/>
    </location>
</feature>
<keyword evidence="1" id="KW-0732">Signal</keyword>
<feature type="signal peptide" evidence="1">
    <location>
        <begin position="1"/>
        <end position="19"/>
    </location>
</feature>
<sequence length="67" mass="8053">MFPFPVWLDLHLYFLFASSKQSFLFGTKRPLCWLCWAELQRNNKRSATERTLTRSLISSVKRQSEER</sequence>
<dbReference type="EMBL" id="GGFM01012301">
    <property type="protein sequence ID" value="MBW33052.1"/>
    <property type="molecule type" value="Transcribed_RNA"/>
</dbReference>
<dbReference type="AlphaFoldDB" id="A0A2M3ZX54"/>
<name>A0A2M3ZX54_9DIPT</name>
<organism evidence="2">
    <name type="scientific">Anopheles braziliensis</name>
    <dbReference type="NCBI Taxonomy" id="58242"/>
    <lineage>
        <taxon>Eukaryota</taxon>
        <taxon>Metazoa</taxon>
        <taxon>Ecdysozoa</taxon>
        <taxon>Arthropoda</taxon>
        <taxon>Hexapoda</taxon>
        <taxon>Insecta</taxon>
        <taxon>Pterygota</taxon>
        <taxon>Neoptera</taxon>
        <taxon>Endopterygota</taxon>
        <taxon>Diptera</taxon>
        <taxon>Nematocera</taxon>
        <taxon>Culicoidea</taxon>
        <taxon>Culicidae</taxon>
        <taxon>Anophelinae</taxon>
        <taxon>Anopheles</taxon>
    </lineage>
</organism>
<accession>A0A2M3ZX54</accession>
<reference evidence="2" key="1">
    <citation type="submission" date="2018-01" db="EMBL/GenBank/DDBJ databases">
        <title>An insight into the sialome of Amazonian anophelines.</title>
        <authorList>
            <person name="Ribeiro J.M."/>
            <person name="Scarpassa V."/>
            <person name="Calvo E."/>
        </authorList>
    </citation>
    <scope>NUCLEOTIDE SEQUENCE</scope>
    <source>
        <tissue evidence="2">Salivary glands</tissue>
    </source>
</reference>
<evidence type="ECO:0000313" key="2">
    <source>
        <dbReference type="EMBL" id="MBW33052.1"/>
    </source>
</evidence>
<proteinExistence type="predicted"/>